<keyword evidence="3" id="KW-1185">Reference proteome</keyword>
<evidence type="ECO:0000256" key="1">
    <source>
        <dbReference type="SAM" id="MobiDB-lite"/>
    </source>
</evidence>
<proteinExistence type="predicted"/>
<gene>
    <name evidence="2" type="ORF">TNCV_4649661</name>
</gene>
<protein>
    <submittedName>
        <fullName evidence="2">Uncharacterized protein</fullName>
    </submittedName>
</protein>
<dbReference type="EMBL" id="BMAU01021353">
    <property type="protein sequence ID" value="GFY19796.1"/>
    <property type="molecule type" value="Genomic_DNA"/>
</dbReference>
<dbReference type="Proteomes" id="UP000887159">
    <property type="component" value="Unassembled WGS sequence"/>
</dbReference>
<sequence>MFWHFQTTRNEVTSTTDQHYKGPETSSRARGYEITPLRVKGDIEDVYSELDMGVKDCTSWMERPEFYCSRHVKHLTKPVQDL</sequence>
<accession>A0A8X6SUR1</accession>
<comment type="caution">
    <text evidence="2">The sequence shown here is derived from an EMBL/GenBank/DDBJ whole genome shotgun (WGS) entry which is preliminary data.</text>
</comment>
<organism evidence="2 3">
    <name type="scientific">Trichonephila clavipes</name>
    <name type="common">Golden silk orbweaver</name>
    <name type="synonym">Nephila clavipes</name>
    <dbReference type="NCBI Taxonomy" id="2585209"/>
    <lineage>
        <taxon>Eukaryota</taxon>
        <taxon>Metazoa</taxon>
        <taxon>Ecdysozoa</taxon>
        <taxon>Arthropoda</taxon>
        <taxon>Chelicerata</taxon>
        <taxon>Arachnida</taxon>
        <taxon>Araneae</taxon>
        <taxon>Araneomorphae</taxon>
        <taxon>Entelegynae</taxon>
        <taxon>Araneoidea</taxon>
        <taxon>Nephilidae</taxon>
        <taxon>Trichonephila</taxon>
    </lineage>
</organism>
<feature type="compositionally biased region" description="Polar residues" evidence="1">
    <location>
        <begin position="1"/>
        <end position="17"/>
    </location>
</feature>
<feature type="region of interest" description="Disordered" evidence="1">
    <location>
        <begin position="1"/>
        <end position="27"/>
    </location>
</feature>
<evidence type="ECO:0000313" key="2">
    <source>
        <dbReference type="EMBL" id="GFY19796.1"/>
    </source>
</evidence>
<evidence type="ECO:0000313" key="3">
    <source>
        <dbReference type="Proteomes" id="UP000887159"/>
    </source>
</evidence>
<reference evidence="2" key="1">
    <citation type="submission" date="2020-08" db="EMBL/GenBank/DDBJ databases">
        <title>Multicomponent nature underlies the extraordinary mechanical properties of spider dragline silk.</title>
        <authorList>
            <person name="Kono N."/>
            <person name="Nakamura H."/>
            <person name="Mori M."/>
            <person name="Yoshida Y."/>
            <person name="Ohtoshi R."/>
            <person name="Malay A.D."/>
            <person name="Moran D.A.P."/>
            <person name="Tomita M."/>
            <person name="Numata K."/>
            <person name="Arakawa K."/>
        </authorList>
    </citation>
    <scope>NUCLEOTIDE SEQUENCE</scope>
</reference>
<name>A0A8X6SUR1_TRICX</name>
<dbReference type="AlphaFoldDB" id="A0A8X6SUR1"/>